<dbReference type="GO" id="GO:0055085">
    <property type="term" value="P:transmembrane transport"/>
    <property type="evidence" value="ECO:0007669"/>
    <property type="project" value="InterPro"/>
</dbReference>
<gene>
    <name evidence="12" type="ORF">SAMN04488071_1564</name>
</gene>
<keyword evidence="7" id="KW-0653">Protein transport</keyword>
<evidence type="ECO:0000256" key="3">
    <source>
        <dbReference type="ARBA" id="ARBA00022448"/>
    </source>
</evidence>
<dbReference type="PROSITE" id="PS52015">
    <property type="entry name" value="TONB_CTD"/>
    <property type="match status" value="2"/>
</dbReference>
<dbReference type="PANTHER" id="PTHR33446:SF2">
    <property type="entry name" value="PROTEIN TONB"/>
    <property type="match status" value="1"/>
</dbReference>
<dbReference type="InterPro" id="IPR037682">
    <property type="entry name" value="TonB_C"/>
</dbReference>
<dbReference type="PANTHER" id="PTHR33446">
    <property type="entry name" value="PROTEIN TONB-RELATED"/>
    <property type="match status" value="1"/>
</dbReference>
<name>A0A1G6YBZ8_9PROT</name>
<evidence type="ECO:0000256" key="10">
    <source>
        <dbReference type="SAM" id="SignalP"/>
    </source>
</evidence>
<dbReference type="SUPFAM" id="SSF74653">
    <property type="entry name" value="TolA/TonB C-terminal domain"/>
    <property type="match status" value="2"/>
</dbReference>
<dbReference type="GO" id="GO:0098797">
    <property type="term" value="C:plasma membrane protein complex"/>
    <property type="evidence" value="ECO:0007669"/>
    <property type="project" value="TreeGrafter"/>
</dbReference>
<feature type="domain" description="TonB C-terminal" evidence="11">
    <location>
        <begin position="145"/>
        <end position="236"/>
    </location>
</feature>
<feature type="domain" description="TonB C-terminal" evidence="11">
    <location>
        <begin position="35"/>
        <end position="130"/>
    </location>
</feature>
<keyword evidence="3" id="KW-0813">Transport</keyword>
<evidence type="ECO:0000256" key="7">
    <source>
        <dbReference type="ARBA" id="ARBA00022927"/>
    </source>
</evidence>
<feature type="chain" id="PRO_5010314349" evidence="10">
    <location>
        <begin position="29"/>
        <end position="236"/>
    </location>
</feature>
<feature type="signal peptide" evidence="10">
    <location>
        <begin position="1"/>
        <end position="28"/>
    </location>
</feature>
<dbReference type="NCBIfam" id="TIGR01352">
    <property type="entry name" value="tonB_Cterm"/>
    <property type="match status" value="2"/>
</dbReference>
<dbReference type="OrthoDB" id="8481221at2"/>
<comment type="similarity">
    <text evidence="2">Belongs to the TonB family.</text>
</comment>
<keyword evidence="9" id="KW-0472">Membrane</keyword>
<keyword evidence="13" id="KW-1185">Reference proteome</keyword>
<dbReference type="Proteomes" id="UP000183685">
    <property type="component" value="Unassembled WGS sequence"/>
</dbReference>
<dbReference type="GO" id="GO:0031992">
    <property type="term" value="F:energy transducer activity"/>
    <property type="evidence" value="ECO:0007669"/>
    <property type="project" value="TreeGrafter"/>
</dbReference>
<dbReference type="EMBL" id="FNAK01000003">
    <property type="protein sequence ID" value="SDD87898.1"/>
    <property type="molecule type" value="Genomic_DNA"/>
</dbReference>
<evidence type="ECO:0000313" key="13">
    <source>
        <dbReference type="Proteomes" id="UP000183685"/>
    </source>
</evidence>
<organism evidence="12 13">
    <name type="scientific">Kordiimonas lacus</name>
    <dbReference type="NCBI Taxonomy" id="637679"/>
    <lineage>
        <taxon>Bacteria</taxon>
        <taxon>Pseudomonadati</taxon>
        <taxon>Pseudomonadota</taxon>
        <taxon>Alphaproteobacteria</taxon>
        <taxon>Kordiimonadales</taxon>
        <taxon>Kordiimonadaceae</taxon>
        <taxon>Kordiimonas</taxon>
    </lineage>
</organism>
<evidence type="ECO:0000256" key="2">
    <source>
        <dbReference type="ARBA" id="ARBA00006555"/>
    </source>
</evidence>
<dbReference type="Pfam" id="PF03544">
    <property type="entry name" value="TonB_C"/>
    <property type="match status" value="2"/>
</dbReference>
<evidence type="ECO:0000256" key="5">
    <source>
        <dbReference type="ARBA" id="ARBA00022519"/>
    </source>
</evidence>
<evidence type="ECO:0000313" key="12">
    <source>
        <dbReference type="EMBL" id="SDD87898.1"/>
    </source>
</evidence>
<dbReference type="GO" id="GO:0015031">
    <property type="term" value="P:protein transport"/>
    <property type="evidence" value="ECO:0007669"/>
    <property type="project" value="UniProtKB-KW"/>
</dbReference>
<dbReference type="RefSeq" id="WP_068302393.1">
    <property type="nucleotide sequence ID" value="NZ_FNAK01000003.1"/>
</dbReference>
<keyword evidence="4" id="KW-1003">Cell membrane</keyword>
<evidence type="ECO:0000256" key="6">
    <source>
        <dbReference type="ARBA" id="ARBA00022692"/>
    </source>
</evidence>
<keyword evidence="8" id="KW-1133">Transmembrane helix</keyword>
<evidence type="ECO:0000256" key="4">
    <source>
        <dbReference type="ARBA" id="ARBA00022475"/>
    </source>
</evidence>
<comment type="subcellular location">
    <subcellularLocation>
        <location evidence="1">Cell inner membrane</location>
        <topology evidence="1">Single-pass membrane protein</topology>
        <orientation evidence="1">Periplasmic side</orientation>
    </subcellularLocation>
</comment>
<evidence type="ECO:0000259" key="11">
    <source>
        <dbReference type="PROSITE" id="PS52015"/>
    </source>
</evidence>
<proteinExistence type="inferred from homology"/>
<evidence type="ECO:0000256" key="9">
    <source>
        <dbReference type="ARBA" id="ARBA00023136"/>
    </source>
</evidence>
<keyword evidence="5" id="KW-0997">Cell inner membrane</keyword>
<protein>
    <submittedName>
        <fullName evidence="12">TonB family C-terminal domain-containing protein</fullName>
    </submittedName>
</protein>
<keyword evidence="10" id="KW-0732">Signal</keyword>
<sequence length="236" mass="26086">MSPTSTRTIFTLGLFAFLCGTTVPSATAQDYDLATWGERVYDAFASKQRYPKRALDAKLEGTVKVEVTVGQNGDIIGFRINQSSGHNVLDGSVLQILNRINPLPPLPEGLSSFNFKIPLRFNMDEQQTQLGADIQVAEATPDWQGWQRDVSRILARYQGYPTQLIEEGIEGTVRVKVQIAMDGTILAQQVVESSGNPILDDEAVDLMRRVSFPKLPENRESVSLTIPLSYKINAKG</sequence>
<dbReference type="STRING" id="637679.GCA_001550055_01244"/>
<accession>A0A1G6YBZ8</accession>
<dbReference type="Gene3D" id="3.30.1150.10">
    <property type="match status" value="2"/>
</dbReference>
<keyword evidence="6" id="KW-0812">Transmembrane</keyword>
<dbReference type="AlphaFoldDB" id="A0A1G6YBZ8"/>
<dbReference type="InterPro" id="IPR051045">
    <property type="entry name" value="TonB-dependent_transducer"/>
</dbReference>
<dbReference type="InterPro" id="IPR006260">
    <property type="entry name" value="TonB/TolA_C"/>
</dbReference>
<evidence type="ECO:0000256" key="8">
    <source>
        <dbReference type="ARBA" id="ARBA00022989"/>
    </source>
</evidence>
<reference evidence="12 13" key="1">
    <citation type="submission" date="2016-10" db="EMBL/GenBank/DDBJ databases">
        <authorList>
            <person name="de Groot N.N."/>
        </authorList>
    </citation>
    <scope>NUCLEOTIDE SEQUENCE [LARGE SCALE GENOMIC DNA]</scope>
    <source>
        <strain evidence="12 13">CGMCC 1.9109</strain>
    </source>
</reference>
<evidence type="ECO:0000256" key="1">
    <source>
        <dbReference type="ARBA" id="ARBA00004383"/>
    </source>
</evidence>